<sequence>MTFSSLNLHCFQWLTGHPLLPGGPGGPLGPGGHTRQHFFLSACNFCTSVKPDGPTSPFLPGFPGAPCSPDMPGGPGGPLGQMPSASHSQIPISGCDCRLFLDASCFAKTGKNLSVAFNFFDLGNMPYIKVGGFLAKPNR</sequence>
<evidence type="ECO:0000313" key="4">
    <source>
        <dbReference type="Proteomes" id="UP000054632"/>
    </source>
</evidence>
<organism evidence="2 5">
    <name type="scientific">Trichinella pseudospiralis</name>
    <name type="common">Parasitic roundworm</name>
    <dbReference type="NCBI Taxonomy" id="6337"/>
    <lineage>
        <taxon>Eukaryota</taxon>
        <taxon>Metazoa</taxon>
        <taxon>Ecdysozoa</taxon>
        <taxon>Nematoda</taxon>
        <taxon>Enoplea</taxon>
        <taxon>Dorylaimia</taxon>
        <taxon>Trichinellida</taxon>
        <taxon>Trichinellidae</taxon>
        <taxon>Trichinella</taxon>
    </lineage>
</organism>
<dbReference type="AlphaFoldDB" id="A0A0V1IE95"/>
<dbReference type="Proteomes" id="UP000054826">
    <property type="component" value="Unassembled WGS sequence"/>
</dbReference>
<comment type="caution">
    <text evidence="2">The sequence shown here is derived from an EMBL/GenBank/DDBJ whole genome shotgun (WGS) entry which is preliminary data.</text>
</comment>
<evidence type="ECO:0000313" key="1">
    <source>
        <dbReference type="EMBL" id="KRY67544.1"/>
    </source>
</evidence>
<dbReference type="EMBL" id="JYDR01000134">
    <property type="protein sequence ID" value="KRY67544.1"/>
    <property type="molecule type" value="Genomic_DNA"/>
</dbReference>
<gene>
    <name evidence="1" type="ORF">T4A_1734</name>
    <name evidence="2" type="ORF">T4B_9443</name>
    <name evidence="3" type="ORF">T4C_5015</name>
</gene>
<dbReference type="EMBL" id="JYDV01000076">
    <property type="protein sequence ID" value="KRZ36251.1"/>
    <property type="molecule type" value="Genomic_DNA"/>
</dbReference>
<proteinExistence type="predicted"/>
<evidence type="ECO:0000313" key="3">
    <source>
        <dbReference type="EMBL" id="KRZ36251.1"/>
    </source>
</evidence>
<dbReference type="Proteomes" id="UP000054632">
    <property type="component" value="Unassembled WGS sequence"/>
</dbReference>
<name>A0A0V1IE95_TRIPS</name>
<evidence type="ECO:0008006" key="6">
    <source>
        <dbReference type="Google" id="ProtNLM"/>
    </source>
</evidence>
<reference evidence="4 5" key="1">
    <citation type="submission" date="2015-01" db="EMBL/GenBank/DDBJ databases">
        <title>Evolution of Trichinella species and genotypes.</title>
        <authorList>
            <person name="Korhonen P.K."/>
            <person name="Edoardo P."/>
            <person name="Giuseppe L.R."/>
            <person name="Gasser R.B."/>
        </authorList>
    </citation>
    <scope>NUCLEOTIDE SEQUENCE [LARGE SCALE GENOMIC DNA]</scope>
    <source>
        <strain evidence="1">ISS13</strain>
        <strain evidence="3">ISS176</strain>
        <strain evidence="2">ISS588</strain>
    </source>
</reference>
<protein>
    <recommendedName>
        <fullName evidence="6">Accumulation-associated protein</fullName>
    </recommendedName>
</protein>
<dbReference type="Proteomes" id="UP000054805">
    <property type="component" value="Unassembled WGS sequence"/>
</dbReference>
<dbReference type="EMBL" id="JYDS01000216">
    <property type="protein sequence ID" value="KRZ21126.1"/>
    <property type="molecule type" value="Genomic_DNA"/>
</dbReference>
<evidence type="ECO:0000313" key="5">
    <source>
        <dbReference type="Proteomes" id="UP000054805"/>
    </source>
</evidence>
<evidence type="ECO:0000313" key="2">
    <source>
        <dbReference type="EMBL" id="KRZ21126.1"/>
    </source>
</evidence>
<accession>A0A0V1IE95</accession>
<keyword evidence="5" id="KW-1185">Reference proteome</keyword>